<feature type="transmembrane region" description="Helical" evidence="1">
    <location>
        <begin position="20"/>
        <end position="36"/>
    </location>
</feature>
<evidence type="ECO:0000313" key="2">
    <source>
        <dbReference type="EMBL" id="NHZ83005.1"/>
    </source>
</evidence>
<proteinExistence type="predicted"/>
<sequence>MHTLHSTTSSRLPVMKNHHLAAALCVALAAALYFAMPSKEYSAGFALLGMFFAMATWSTSARPNSMSATPSRLQSDSDLTFCLKIELDIEEHEFFDMMHRVLAGSERTGGYIKYSGNAMTLALNTFRDTDKAKSGPNAWQYYTYDLDVFPVEEVDLENQRNLARELISLAEKLNGTVDIVAEFAM</sequence>
<dbReference type="Proteomes" id="UP000621455">
    <property type="component" value="Unassembled WGS sequence"/>
</dbReference>
<reference evidence="2 3" key="1">
    <citation type="submission" date="2019-10" db="EMBL/GenBank/DDBJ databases">
        <title>Taxonomy of Antarctic Massilia spp.: description of Massilia rubra sp. nov., Massilia aquatica sp. nov., Massilia mucilaginosa sp. nov., Massilia frigida sp. nov. isolated from streams, lakes and regoliths.</title>
        <authorList>
            <person name="Holochova P."/>
            <person name="Sedlacek I."/>
            <person name="Kralova S."/>
            <person name="Maslanova I."/>
            <person name="Busse H.-J."/>
            <person name="Stankova E."/>
            <person name="Vrbovska V."/>
            <person name="Kovarovic V."/>
            <person name="Bartak M."/>
            <person name="Svec P."/>
            <person name="Pantucek R."/>
        </authorList>
    </citation>
    <scope>NUCLEOTIDE SEQUENCE [LARGE SCALE GENOMIC DNA]</scope>
    <source>
        <strain evidence="2 3">CCM 8695</strain>
    </source>
</reference>
<gene>
    <name evidence="2" type="ORF">F2P44_27555</name>
</gene>
<keyword evidence="1" id="KW-1133">Transmembrane helix</keyword>
<feature type="transmembrane region" description="Helical" evidence="1">
    <location>
        <begin position="42"/>
        <end position="59"/>
    </location>
</feature>
<evidence type="ECO:0000256" key="1">
    <source>
        <dbReference type="SAM" id="Phobius"/>
    </source>
</evidence>
<evidence type="ECO:0000313" key="3">
    <source>
        <dbReference type="Proteomes" id="UP000621455"/>
    </source>
</evidence>
<keyword evidence="1" id="KW-0472">Membrane</keyword>
<name>A0ABX0NK14_9BURK</name>
<dbReference type="RefSeq" id="WP_167091964.1">
    <property type="nucleotide sequence ID" value="NZ_WHJG01000041.1"/>
</dbReference>
<accession>A0ABX0NK14</accession>
<comment type="caution">
    <text evidence="2">The sequence shown here is derived from an EMBL/GenBank/DDBJ whole genome shotgun (WGS) entry which is preliminary data.</text>
</comment>
<dbReference type="EMBL" id="WHJG01000041">
    <property type="protein sequence ID" value="NHZ83005.1"/>
    <property type="molecule type" value="Genomic_DNA"/>
</dbReference>
<organism evidence="2 3">
    <name type="scientific">Massilia frigida</name>
    <dbReference type="NCBI Taxonomy" id="2609281"/>
    <lineage>
        <taxon>Bacteria</taxon>
        <taxon>Pseudomonadati</taxon>
        <taxon>Pseudomonadota</taxon>
        <taxon>Betaproteobacteria</taxon>
        <taxon>Burkholderiales</taxon>
        <taxon>Oxalobacteraceae</taxon>
        <taxon>Telluria group</taxon>
        <taxon>Massilia</taxon>
    </lineage>
</organism>
<keyword evidence="3" id="KW-1185">Reference proteome</keyword>
<protein>
    <submittedName>
        <fullName evidence="2">Uncharacterized protein</fullName>
    </submittedName>
</protein>
<keyword evidence="1" id="KW-0812">Transmembrane</keyword>